<protein>
    <recommendedName>
        <fullName evidence="1">Lipoprotein LPP20-like domain-containing protein</fullName>
    </recommendedName>
</protein>
<feature type="non-terminal residue" evidence="2">
    <location>
        <position position="272"/>
    </location>
</feature>
<dbReference type="Gene3D" id="3.10.28.20">
    <property type="entry name" value="Acetamidase/Formamidase-like domains"/>
    <property type="match status" value="1"/>
</dbReference>
<sequence length="272" mass="29711">VDKMIRVVAFLLIFAVAAGCSGPVKMAHERDDEFVSKVSRVAKTRGPNPPDWVQGKGHPLFPQSRYLVGVGFSEINWVSANASAQSNLAKTLKVKIRSKMVDVSTIEQQYVESVIETEVDTVLEGVEIKDGWEDQAKNVYYSLAILDRKLAAATIRSQIGEIESRLPKLISEGKKNEAAGDLIGALSHYFSGYRISPPLAPLKSAYRIITRSLDTPGTSSLGTGDFAFRIDDVVQNLTLSYFSGDKQVVKSIGELPEPLVVKVNFKGKPVQG</sequence>
<reference evidence="2" key="1">
    <citation type="submission" date="2018-05" db="EMBL/GenBank/DDBJ databases">
        <authorList>
            <person name="Lanie J.A."/>
            <person name="Ng W.-L."/>
            <person name="Kazmierczak K.M."/>
            <person name="Andrzejewski T.M."/>
            <person name="Davidsen T.M."/>
            <person name="Wayne K.J."/>
            <person name="Tettelin H."/>
            <person name="Glass J.I."/>
            <person name="Rusch D."/>
            <person name="Podicherti R."/>
            <person name="Tsui H.-C.T."/>
            <person name="Winkler M.E."/>
        </authorList>
    </citation>
    <scope>NUCLEOTIDE SEQUENCE</scope>
</reference>
<accession>A0A382HSD2</accession>
<feature type="non-terminal residue" evidence="2">
    <location>
        <position position="1"/>
    </location>
</feature>
<organism evidence="2">
    <name type="scientific">marine metagenome</name>
    <dbReference type="NCBI Taxonomy" id="408172"/>
    <lineage>
        <taxon>unclassified sequences</taxon>
        <taxon>metagenomes</taxon>
        <taxon>ecological metagenomes</taxon>
    </lineage>
</organism>
<dbReference type="EMBL" id="UINC01062682">
    <property type="protein sequence ID" value="SVB89533.1"/>
    <property type="molecule type" value="Genomic_DNA"/>
</dbReference>
<dbReference type="InterPro" id="IPR024952">
    <property type="entry name" value="LPP20-like_dom"/>
</dbReference>
<proteinExistence type="predicted"/>
<dbReference type="AlphaFoldDB" id="A0A382HSD2"/>
<feature type="domain" description="Lipoprotein LPP20-like" evidence="1">
    <location>
        <begin position="50"/>
        <end position="141"/>
    </location>
</feature>
<gene>
    <name evidence="2" type="ORF">METZ01_LOCUS242387</name>
</gene>
<evidence type="ECO:0000259" key="1">
    <source>
        <dbReference type="Pfam" id="PF02169"/>
    </source>
</evidence>
<name>A0A382HSD2_9ZZZZ</name>
<evidence type="ECO:0000313" key="2">
    <source>
        <dbReference type="EMBL" id="SVB89533.1"/>
    </source>
</evidence>
<dbReference type="Pfam" id="PF02169">
    <property type="entry name" value="LPP20"/>
    <property type="match status" value="1"/>
</dbReference>